<dbReference type="PIRSF" id="PIRSF004681">
    <property type="entry name" value="UCP004681"/>
    <property type="match status" value="1"/>
</dbReference>
<comment type="caution">
    <text evidence="2">The sequence shown here is derived from an EMBL/GenBank/DDBJ whole genome shotgun (WGS) entry which is preliminary data.</text>
</comment>
<dbReference type="InterPro" id="IPR001602">
    <property type="entry name" value="UPF0047_YjbQ-like"/>
</dbReference>
<evidence type="ECO:0000313" key="3">
    <source>
        <dbReference type="Proteomes" id="UP000078406"/>
    </source>
</evidence>
<accession>A0A177Y185</accession>
<organism evidence="2 3">
    <name type="scientific">Vibrio bivalvicida</name>
    <dbReference type="NCBI Taxonomy" id="1276888"/>
    <lineage>
        <taxon>Bacteria</taxon>
        <taxon>Pseudomonadati</taxon>
        <taxon>Pseudomonadota</taxon>
        <taxon>Gammaproteobacteria</taxon>
        <taxon>Vibrionales</taxon>
        <taxon>Vibrionaceae</taxon>
        <taxon>Vibrio</taxon>
        <taxon>Vibrio oreintalis group</taxon>
    </lineage>
</organism>
<dbReference type="Pfam" id="PF01894">
    <property type="entry name" value="YjbQ"/>
    <property type="match status" value="1"/>
</dbReference>
<evidence type="ECO:0000256" key="1">
    <source>
        <dbReference type="ARBA" id="ARBA00005534"/>
    </source>
</evidence>
<name>A0A177Y185_9VIBR</name>
<dbReference type="RefSeq" id="WP_054962817.1">
    <property type="nucleotide sequence ID" value="NZ_LLEI02000022.1"/>
</dbReference>
<dbReference type="PANTHER" id="PTHR30615">
    <property type="entry name" value="UNCHARACTERIZED PROTEIN YJBQ-RELATED"/>
    <property type="match status" value="1"/>
</dbReference>
<dbReference type="PROSITE" id="PS01314">
    <property type="entry name" value="UPF0047"/>
    <property type="match status" value="1"/>
</dbReference>
<dbReference type="EMBL" id="LLEI02000022">
    <property type="protein sequence ID" value="OAJ94632.1"/>
    <property type="molecule type" value="Genomic_DNA"/>
</dbReference>
<dbReference type="NCBIfam" id="TIGR00149">
    <property type="entry name" value="TIGR00149_YjbQ"/>
    <property type="match status" value="1"/>
</dbReference>
<sequence length="141" mass="15870">MWTQKTFQISAKSRGFHLISDEIEQQLPQVLDYSVGLLQLFIQHTSASLTINENADPTVRHDMEKHFNQFVPERAAYYKHTYEGDDDMPAHIKASTLGASVMIPISQGRLALGTWQGIYLGEHRHSGGSRTIVATIQGELF</sequence>
<protein>
    <recommendedName>
        <fullName evidence="4">YjbQ family protein</fullName>
    </recommendedName>
</protein>
<gene>
    <name evidence="2" type="ORF">APB76_08355</name>
</gene>
<dbReference type="InterPro" id="IPR035917">
    <property type="entry name" value="YjbQ-like_sf"/>
</dbReference>
<dbReference type="PANTHER" id="PTHR30615:SF8">
    <property type="entry name" value="UPF0047 PROTEIN C4A8.02C"/>
    <property type="match status" value="1"/>
</dbReference>
<dbReference type="Gene3D" id="2.60.120.460">
    <property type="entry name" value="YjbQ-like"/>
    <property type="match status" value="1"/>
</dbReference>
<evidence type="ECO:0000313" key="2">
    <source>
        <dbReference type="EMBL" id="OAJ94632.1"/>
    </source>
</evidence>
<comment type="similarity">
    <text evidence="1">Belongs to the UPF0047 family.</text>
</comment>
<dbReference type="Proteomes" id="UP000078406">
    <property type="component" value="Unassembled WGS sequence"/>
</dbReference>
<reference evidence="2 3" key="1">
    <citation type="journal article" date="2016" name="Syst. Appl. Microbiol.">
        <title>Vibrio bivalvicida sp. nov., a novel larval pathogen for bivalve molluscs reared in a hatchery.</title>
        <authorList>
            <person name="Dubert J."/>
            <person name="Romalde J.L."/>
            <person name="Prado S."/>
            <person name="Barja J.L."/>
        </authorList>
    </citation>
    <scope>NUCLEOTIDE SEQUENCE [LARGE SCALE GENOMIC DNA]</scope>
    <source>
        <strain evidence="2 3">605</strain>
    </source>
</reference>
<proteinExistence type="inferred from homology"/>
<evidence type="ECO:0008006" key="4">
    <source>
        <dbReference type="Google" id="ProtNLM"/>
    </source>
</evidence>
<dbReference type="SUPFAM" id="SSF111038">
    <property type="entry name" value="YjbQ-like"/>
    <property type="match status" value="1"/>
</dbReference>
<dbReference type="AlphaFoldDB" id="A0A177Y185"/>